<protein>
    <recommendedName>
        <fullName evidence="4">PEGA domain-containing protein</fullName>
    </recommendedName>
</protein>
<sequence>MKKLLRISFLTATVGFSTGCATIVSKSEYPVNITSNPTGVAFEIKNRAGKIVTHGTTPQNVVLKAGAGYFKGEKYEITFTAPGIKKGKKTTRGKKQTFVLDTKLDGWYIGGNLIFGGLLGYLIVDPMTGAMFKLPESFYADLNEDGASSATLNIISIDTLTPEQRANLQPIHL</sequence>
<accession>A0A4S2Q1Z5</accession>
<dbReference type="PROSITE" id="PS51257">
    <property type="entry name" value="PROKAR_LIPOPROTEIN"/>
    <property type="match status" value="1"/>
</dbReference>
<keyword evidence="1" id="KW-0472">Membrane</keyword>
<evidence type="ECO:0008006" key="4">
    <source>
        <dbReference type="Google" id="ProtNLM"/>
    </source>
</evidence>
<organism evidence="2 3">
    <name type="scientific">Rodentibacter pneumotropicus</name>
    <dbReference type="NCBI Taxonomy" id="758"/>
    <lineage>
        <taxon>Bacteria</taxon>
        <taxon>Pseudomonadati</taxon>
        <taxon>Pseudomonadota</taxon>
        <taxon>Gammaproteobacteria</taxon>
        <taxon>Pasteurellales</taxon>
        <taxon>Pasteurellaceae</taxon>
        <taxon>Rodentibacter</taxon>
    </lineage>
</organism>
<dbReference type="AlphaFoldDB" id="A0A4S2Q1Z5"/>
<reference evidence="2 3" key="1">
    <citation type="journal article" date="2019" name="Vet. Microbiol.">
        <title>Development of multi locus sequence typing (MLST) of Rodentibacter pneumotropicus.</title>
        <authorList>
            <person name="Adhikary S."/>
            <person name="Bisgaard M."/>
            <person name="Boot R."/>
            <person name="Benga L."/>
            <person name="Nicklas W."/>
            <person name="Christensen H."/>
        </authorList>
    </citation>
    <scope>NUCLEOTIDE SEQUENCE [LARGE SCALE GENOMIC DNA]</scope>
    <source>
        <strain evidence="2 3">Ac84</strain>
    </source>
</reference>
<evidence type="ECO:0000313" key="3">
    <source>
        <dbReference type="Proteomes" id="UP000306758"/>
    </source>
</evidence>
<dbReference type="RefSeq" id="WP_136123178.1">
    <property type="nucleotide sequence ID" value="NZ_QXNI01000014.1"/>
</dbReference>
<keyword evidence="1" id="KW-1133">Transmembrane helix</keyword>
<evidence type="ECO:0000313" key="2">
    <source>
        <dbReference type="EMBL" id="THA10518.1"/>
    </source>
</evidence>
<keyword evidence="1" id="KW-0812">Transmembrane</keyword>
<gene>
    <name evidence="2" type="ORF">D3M78_03195</name>
</gene>
<comment type="caution">
    <text evidence="2">The sequence shown here is derived from an EMBL/GenBank/DDBJ whole genome shotgun (WGS) entry which is preliminary data.</text>
</comment>
<feature type="transmembrane region" description="Helical" evidence="1">
    <location>
        <begin position="106"/>
        <end position="124"/>
    </location>
</feature>
<evidence type="ECO:0000256" key="1">
    <source>
        <dbReference type="SAM" id="Phobius"/>
    </source>
</evidence>
<proteinExistence type="predicted"/>
<dbReference type="Proteomes" id="UP000306758">
    <property type="component" value="Unassembled WGS sequence"/>
</dbReference>
<name>A0A4S2Q1Z5_9PAST</name>
<dbReference type="EMBL" id="QXNI01000014">
    <property type="protein sequence ID" value="THA10518.1"/>
    <property type="molecule type" value="Genomic_DNA"/>
</dbReference>